<dbReference type="eggNOG" id="ENOG502QV0U">
    <property type="taxonomic scope" value="Eukaryota"/>
</dbReference>
<gene>
    <name evidence="3" type="ORF">MAC_02666</name>
</gene>
<dbReference type="Proteomes" id="UP000002499">
    <property type="component" value="Unassembled WGS sequence"/>
</dbReference>
<reference evidence="3 4" key="1">
    <citation type="journal article" date="2011" name="PLoS Genet.">
        <title>Genome sequencing and comparative transcriptomics of the model entomopathogenic fungi Metarhizium anisopliae and M. acridum.</title>
        <authorList>
            <person name="Gao Q."/>
            <person name="Jin K."/>
            <person name="Ying S.H."/>
            <person name="Zhang Y."/>
            <person name="Xiao G."/>
            <person name="Shang Y."/>
            <person name="Duan Z."/>
            <person name="Hu X."/>
            <person name="Xie X.Q."/>
            <person name="Zhou G."/>
            <person name="Peng G."/>
            <person name="Luo Z."/>
            <person name="Huang W."/>
            <person name="Wang B."/>
            <person name="Fang W."/>
            <person name="Wang S."/>
            <person name="Zhong Y."/>
            <person name="Ma L.J."/>
            <person name="St Leger R.J."/>
            <person name="Zhao G.P."/>
            <person name="Pei Y."/>
            <person name="Feng M.G."/>
            <person name="Xia Y."/>
            <person name="Wang C."/>
        </authorList>
    </citation>
    <scope>NUCLEOTIDE SEQUENCE [LARGE SCALE GENOMIC DNA]</scope>
    <source>
        <strain evidence="3 4">CQMa 102</strain>
    </source>
</reference>
<sequence>MKSFTCVAAVLGAASAVAAVTIAEINGNRFLSPFKDKNVTGVTGLVTAVASNGIYLRSTEPDGDPATSEGLFVFGSAVGKQVRTGDVITLNGLVQEYRSNNNYIYLTELTKPANVVVISSGNQVKPLVVGVDTLQPPNKEYSSLDKGGVFGVPNAVTTITTSNPVLDPTAYGLDFWESLVGELVTIKNAHLVSRPNQYGDVWVRGNWTVTGINGHGGLTMLDRDANPEAIVVGTPLDGSKNPTDTKMGDYIGDVTGVVYNAFGTYRVLPLTAVETITPSSPDYPATSLTSSAHCSGLTVADYNAENLAPNSTHLPSVVSQIVTKLRTPDLIFLQEVQDNSGPVDDGVTSANLTLSTLTQGIEKTSGVRYDFVEVAPVDGQDGGQPGGNIRCAYLYRPDTVELYKPNPGGSNDENAVVDGPSIKYNPGRIGQSDANFEATRKPLVAMWKPVKRPDKVFFTINVHFSSKGGSTGLHGDPRPPVNKGVEKRTGQMELTANFIAQILARDPKARIITAGDFNEFTQVQPVATFASKSGLLDADEAAGLAEVERYTYLFDQNSEALDHMYISKGLARHAQVEHLHLNTWQNYDGQTSDHDPSVAKLNFCA</sequence>
<dbReference type="CDD" id="cd04486">
    <property type="entry name" value="YhcR_OBF_like"/>
    <property type="match status" value="1"/>
</dbReference>
<feature type="chain" id="PRO_5003237952" evidence="1">
    <location>
        <begin position="20"/>
        <end position="605"/>
    </location>
</feature>
<dbReference type="GeneID" id="19246977"/>
<dbReference type="SUPFAM" id="SSF56219">
    <property type="entry name" value="DNase I-like"/>
    <property type="match status" value="1"/>
</dbReference>
<dbReference type="PANTHER" id="PTHR42834:SF1">
    <property type="entry name" value="ENDONUCLEASE_EXONUCLEASE_PHOSPHATASE FAMILY PROTEIN (AFU_ORTHOLOGUE AFUA_3G09210)"/>
    <property type="match status" value="1"/>
</dbReference>
<keyword evidence="3" id="KW-0378">Hydrolase</keyword>
<dbReference type="InParanoid" id="E9DYG9"/>
<dbReference type="AlphaFoldDB" id="E9DYG9"/>
<dbReference type="GO" id="GO:0004527">
    <property type="term" value="F:exonuclease activity"/>
    <property type="evidence" value="ECO:0007669"/>
    <property type="project" value="UniProtKB-KW"/>
</dbReference>
<dbReference type="Gene3D" id="3.60.10.10">
    <property type="entry name" value="Endonuclease/exonuclease/phosphatase"/>
    <property type="match status" value="1"/>
</dbReference>
<feature type="signal peptide" evidence="1">
    <location>
        <begin position="1"/>
        <end position="19"/>
    </location>
</feature>
<proteinExistence type="predicted"/>
<dbReference type="KEGG" id="maw:19246977"/>
<protein>
    <submittedName>
        <fullName evidence="3">Endonuclease/exonuclease/phosphatase family protein</fullName>
    </submittedName>
</protein>
<dbReference type="STRING" id="655827.E9DYG9"/>
<evidence type="ECO:0000259" key="2">
    <source>
        <dbReference type="Pfam" id="PF03372"/>
    </source>
</evidence>
<keyword evidence="3" id="KW-0269">Exonuclease</keyword>
<keyword evidence="1" id="KW-0732">Signal</keyword>
<dbReference type="Pfam" id="PF03372">
    <property type="entry name" value="Exo_endo_phos"/>
    <property type="match status" value="1"/>
</dbReference>
<dbReference type="InterPro" id="IPR005135">
    <property type="entry name" value="Endo/exonuclease/phosphatase"/>
</dbReference>
<dbReference type="GO" id="GO:0004519">
    <property type="term" value="F:endonuclease activity"/>
    <property type="evidence" value="ECO:0007669"/>
    <property type="project" value="UniProtKB-KW"/>
</dbReference>
<dbReference type="OMA" id="LWVTVKP"/>
<keyword evidence="4" id="KW-1185">Reference proteome</keyword>
<organism evidence="4">
    <name type="scientific">Metarhizium acridum (strain CQMa 102)</name>
    <dbReference type="NCBI Taxonomy" id="655827"/>
    <lineage>
        <taxon>Eukaryota</taxon>
        <taxon>Fungi</taxon>
        <taxon>Dikarya</taxon>
        <taxon>Ascomycota</taxon>
        <taxon>Pezizomycotina</taxon>
        <taxon>Sordariomycetes</taxon>
        <taxon>Hypocreomycetidae</taxon>
        <taxon>Hypocreales</taxon>
        <taxon>Clavicipitaceae</taxon>
        <taxon>Metarhizium</taxon>
    </lineage>
</organism>
<dbReference type="InterPro" id="IPR036691">
    <property type="entry name" value="Endo/exonu/phosph_ase_sf"/>
</dbReference>
<dbReference type="PANTHER" id="PTHR42834">
    <property type="entry name" value="ENDONUCLEASE/EXONUCLEASE/PHOSPHATASE FAMILY PROTEIN (AFU_ORTHOLOGUE AFUA_3G09210)"/>
    <property type="match status" value="1"/>
</dbReference>
<dbReference type="OrthoDB" id="47488at2759"/>
<keyword evidence="3" id="KW-0540">Nuclease</keyword>
<evidence type="ECO:0000256" key="1">
    <source>
        <dbReference type="SAM" id="SignalP"/>
    </source>
</evidence>
<keyword evidence="3" id="KW-0255">Endonuclease</keyword>
<dbReference type="HOGENOM" id="CLU_003608_0_0_1"/>
<feature type="domain" description="Endonuclease/exonuclease/phosphatase" evidence="2">
    <location>
        <begin position="310"/>
        <end position="594"/>
    </location>
</feature>
<name>E9DYG9_METAQ</name>
<accession>E9DYG9</accession>
<dbReference type="EMBL" id="GL698483">
    <property type="protein sequence ID" value="EFY91239.1"/>
    <property type="molecule type" value="Genomic_DNA"/>
</dbReference>
<evidence type="ECO:0000313" key="4">
    <source>
        <dbReference type="Proteomes" id="UP000002499"/>
    </source>
</evidence>
<evidence type="ECO:0000313" key="3">
    <source>
        <dbReference type="EMBL" id="EFY91239.1"/>
    </source>
</evidence>